<reference evidence="3 4" key="1">
    <citation type="submission" date="2016-02" db="EMBL/GenBank/DDBJ databases">
        <authorList>
            <person name="Wen L."/>
            <person name="He K."/>
            <person name="Yang H."/>
        </authorList>
    </citation>
    <scope>NUCLEOTIDE SEQUENCE [LARGE SCALE GENOMIC DNA]</scope>
    <source>
        <strain evidence="3 4">TSA40</strain>
    </source>
</reference>
<evidence type="ECO:0000256" key="1">
    <source>
        <dbReference type="SAM" id="Phobius"/>
    </source>
</evidence>
<dbReference type="PANTHER" id="PTHR46663:SF3">
    <property type="entry name" value="SLL0267 PROTEIN"/>
    <property type="match status" value="1"/>
</dbReference>
<dbReference type="PANTHER" id="PTHR46663">
    <property type="entry name" value="DIGUANYLATE CYCLASE DGCT-RELATED"/>
    <property type="match status" value="1"/>
</dbReference>
<dbReference type="NCBIfam" id="TIGR00254">
    <property type="entry name" value="GGDEF"/>
    <property type="match status" value="1"/>
</dbReference>
<dbReference type="PROSITE" id="PS50887">
    <property type="entry name" value="GGDEF"/>
    <property type="match status" value="1"/>
</dbReference>
<dbReference type="SMART" id="SM00267">
    <property type="entry name" value="GGDEF"/>
    <property type="match status" value="1"/>
</dbReference>
<dbReference type="SUPFAM" id="SSF55073">
    <property type="entry name" value="Nucleotide cyclase"/>
    <property type="match status" value="1"/>
</dbReference>
<dbReference type="FunFam" id="3.30.70.270:FF:000001">
    <property type="entry name" value="Diguanylate cyclase domain protein"/>
    <property type="match status" value="1"/>
</dbReference>
<keyword evidence="4" id="KW-1185">Reference proteome</keyword>
<evidence type="ECO:0000259" key="2">
    <source>
        <dbReference type="PROSITE" id="PS50887"/>
    </source>
</evidence>
<proteinExistence type="predicted"/>
<comment type="caution">
    <text evidence="3">The sequence shown here is derived from an EMBL/GenBank/DDBJ whole genome shotgun (WGS) entry which is preliminary data.</text>
</comment>
<dbReference type="InterPro" id="IPR052163">
    <property type="entry name" value="DGC-Regulatory_Protein"/>
</dbReference>
<evidence type="ECO:0000313" key="3">
    <source>
        <dbReference type="EMBL" id="OWW19579.1"/>
    </source>
</evidence>
<name>A0A254TAA3_9BURK</name>
<dbReference type="Pfam" id="PF00990">
    <property type="entry name" value="GGDEF"/>
    <property type="match status" value="1"/>
</dbReference>
<keyword evidence="1" id="KW-1133">Transmembrane helix</keyword>
<organism evidence="3 4">
    <name type="scientific">Noviherbaspirillum denitrificans</name>
    <dbReference type="NCBI Taxonomy" id="1968433"/>
    <lineage>
        <taxon>Bacteria</taxon>
        <taxon>Pseudomonadati</taxon>
        <taxon>Pseudomonadota</taxon>
        <taxon>Betaproteobacteria</taxon>
        <taxon>Burkholderiales</taxon>
        <taxon>Oxalobacteraceae</taxon>
        <taxon>Noviherbaspirillum</taxon>
    </lineage>
</organism>
<dbReference type="InterPro" id="IPR029787">
    <property type="entry name" value="Nucleotide_cyclase"/>
</dbReference>
<keyword evidence="1" id="KW-0812">Transmembrane</keyword>
<dbReference type="InterPro" id="IPR000160">
    <property type="entry name" value="GGDEF_dom"/>
</dbReference>
<accession>A0A254TAA3</accession>
<dbReference type="GO" id="GO:0003824">
    <property type="term" value="F:catalytic activity"/>
    <property type="evidence" value="ECO:0007669"/>
    <property type="project" value="UniProtKB-ARBA"/>
</dbReference>
<evidence type="ECO:0000313" key="4">
    <source>
        <dbReference type="Proteomes" id="UP000197535"/>
    </source>
</evidence>
<dbReference type="CDD" id="cd01949">
    <property type="entry name" value="GGDEF"/>
    <property type="match status" value="1"/>
</dbReference>
<protein>
    <recommendedName>
        <fullName evidence="2">GGDEF domain-containing protein</fullName>
    </recommendedName>
</protein>
<sequence>MFVYRIESGRTQLILQAGVSISLLLALLVWIFLDDRARALHAANQAMQLALYDPLTGLPNRKLLDERLQLALATAKRHGGCVALLFIDLDKFKPVNDNYGHSYGDLLLKEVAQRLRGSVRESDTASRLGGDEFVALLPEVEGEADVAVVADKVLQRLNMPYRISGHTFNISASIGAAIYPRDGTDAKSLTRSADLAMYDAKNSGRANVKFAKSRLAGAGLQEA</sequence>
<gene>
    <name evidence="3" type="ORF">AYR66_08670</name>
</gene>
<dbReference type="EMBL" id="LSTO01000001">
    <property type="protein sequence ID" value="OWW19579.1"/>
    <property type="molecule type" value="Genomic_DNA"/>
</dbReference>
<feature type="transmembrane region" description="Helical" evidence="1">
    <location>
        <begin position="12"/>
        <end position="33"/>
    </location>
</feature>
<dbReference type="Gene3D" id="3.30.70.270">
    <property type="match status" value="1"/>
</dbReference>
<dbReference type="InterPro" id="IPR043128">
    <property type="entry name" value="Rev_trsase/Diguanyl_cyclase"/>
</dbReference>
<dbReference type="AlphaFoldDB" id="A0A254TAA3"/>
<dbReference type="Proteomes" id="UP000197535">
    <property type="component" value="Unassembled WGS sequence"/>
</dbReference>
<keyword evidence="1" id="KW-0472">Membrane</keyword>
<feature type="domain" description="GGDEF" evidence="2">
    <location>
        <begin position="80"/>
        <end position="213"/>
    </location>
</feature>